<comment type="caution">
    <text evidence="1">The sequence shown here is derived from an EMBL/GenBank/DDBJ whole genome shotgun (WGS) entry which is preliminary data.</text>
</comment>
<evidence type="ECO:0000313" key="2">
    <source>
        <dbReference type="Proteomes" id="UP000033869"/>
    </source>
</evidence>
<sequence length="40" mass="4235">METMIGVLAAAVLLALLVTRNTGNKLTGLNMYVGGEEVDR</sequence>
<accession>A0A0G0W8T1</accession>
<dbReference type="Proteomes" id="UP000033869">
    <property type="component" value="Unassembled WGS sequence"/>
</dbReference>
<gene>
    <name evidence="1" type="ORF">UU65_C0002G0173</name>
</gene>
<dbReference type="AlphaFoldDB" id="A0A0G0W8T1"/>
<reference evidence="1 2" key="1">
    <citation type="journal article" date="2015" name="Nature">
        <title>rRNA introns, odd ribosomes, and small enigmatic genomes across a large radiation of phyla.</title>
        <authorList>
            <person name="Brown C.T."/>
            <person name="Hug L.A."/>
            <person name="Thomas B.C."/>
            <person name="Sharon I."/>
            <person name="Castelle C.J."/>
            <person name="Singh A."/>
            <person name="Wilkins M.J."/>
            <person name="Williams K.H."/>
            <person name="Banfield J.F."/>
        </authorList>
    </citation>
    <scope>NUCLEOTIDE SEQUENCE [LARGE SCALE GENOMIC DNA]</scope>
</reference>
<organism evidence="1 2">
    <name type="scientific">candidate division CPR2 bacterium GW2011_GWC1_41_48</name>
    <dbReference type="NCBI Taxonomy" id="1618344"/>
    <lineage>
        <taxon>Bacteria</taxon>
        <taxon>Bacteria division CPR2</taxon>
    </lineage>
</organism>
<evidence type="ECO:0000313" key="1">
    <source>
        <dbReference type="EMBL" id="KKS09395.1"/>
    </source>
</evidence>
<proteinExistence type="predicted"/>
<name>A0A0G0W8T1_UNCC2</name>
<dbReference type="EMBL" id="LCBL01000002">
    <property type="protein sequence ID" value="KKS09395.1"/>
    <property type="molecule type" value="Genomic_DNA"/>
</dbReference>
<protein>
    <submittedName>
        <fullName evidence="1">Uncharacterized protein</fullName>
    </submittedName>
</protein>